<dbReference type="EMBL" id="CP025781">
    <property type="protein sequence ID" value="QBC45604.1"/>
    <property type="molecule type" value="Genomic_DNA"/>
</dbReference>
<evidence type="ECO:0000256" key="1">
    <source>
        <dbReference type="ARBA" id="ARBA00022679"/>
    </source>
</evidence>
<dbReference type="Pfam" id="PF00583">
    <property type="entry name" value="Acetyltransf_1"/>
    <property type="match status" value="1"/>
</dbReference>
<evidence type="ECO:0000313" key="4">
    <source>
        <dbReference type="EMBL" id="QBC45604.1"/>
    </source>
</evidence>
<dbReference type="InterPro" id="IPR050832">
    <property type="entry name" value="Bact_Acetyltransf"/>
</dbReference>
<dbReference type="CDD" id="cd04301">
    <property type="entry name" value="NAT_SF"/>
    <property type="match status" value="1"/>
</dbReference>
<dbReference type="KEGG" id="ifl:C1H71_01670"/>
<proteinExistence type="predicted"/>
<dbReference type="InterPro" id="IPR000182">
    <property type="entry name" value="GNAT_dom"/>
</dbReference>
<organism evidence="4 5">
    <name type="scientific">Iodobacter fluviatilis</name>
    <dbReference type="NCBI Taxonomy" id="537"/>
    <lineage>
        <taxon>Bacteria</taxon>
        <taxon>Pseudomonadati</taxon>
        <taxon>Pseudomonadota</taxon>
        <taxon>Betaproteobacteria</taxon>
        <taxon>Neisseriales</taxon>
        <taxon>Chitinibacteraceae</taxon>
        <taxon>Iodobacter</taxon>
    </lineage>
</organism>
<evidence type="ECO:0000313" key="5">
    <source>
        <dbReference type="Proteomes" id="UP000515917"/>
    </source>
</evidence>
<dbReference type="Proteomes" id="UP000515917">
    <property type="component" value="Chromosome"/>
</dbReference>
<dbReference type="AlphaFoldDB" id="A0A7G3GEP3"/>
<dbReference type="PROSITE" id="PS51186">
    <property type="entry name" value="GNAT"/>
    <property type="match status" value="1"/>
</dbReference>
<sequence length="155" mass="16859">MLLNTRPAVPSDIAECIVIRGKTRENAISKTRLAELGITEASWAAQVESGELLGYVYHVGGQMAAYCFGSVSTGEIVVLALLPEHENQGIGKTLLQNVMSDLKSLGHGRLFLGCAADPKVRSFGFYRHLGWRATGQRDRYGDEVLEYVFVASAQA</sequence>
<keyword evidence="5" id="KW-1185">Reference proteome</keyword>
<dbReference type="InterPro" id="IPR016181">
    <property type="entry name" value="Acyl_CoA_acyltransferase"/>
</dbReference>
<feature type="domain" description="N-acetyltransferase" evidence="3">
    <location>
        <begin position="3"/>
        <end position="151"/>
    </location>
</feature>
<keyword evidence="2" id="KW-0012">Acyltransferase</keyword>
<dbReference type="SUPFAM" id="SSF55729">
    <property type="entry name" value="Acyl-CoA N-acyltransferases (Nat)"/>
    <property type="match status" value="1"/>
</dbReference>
<protein>
    <submittedName>
        <fullName evidence="4">GNAT family N-acetyltransferase</fullName>
    </submittedName>
</protein>
<reference evidence="4 5" key="1">
    <citation type="submission" date="2018-01" db="EMBL/GenBank/DDBJ databases">
        <title>Genome sequence of Iodobacter sp. strain PCH194 isolated from Indian Trans-Himalaya.</title>
        <authorList>
            <person name="Kumar V."/>
            <person name="Thakur V."/>
            <person name="Kumar S."/>
            <person name="Singh D."/>
        </authorList>
    </citation>
    <scope>NUCLEOTIDE SEQUENCE [LARGE SCALE GENOMIC DNA]</scope>
    <source>
        <strain evidence="4 5">PCH194</strain>
    </source>
</reference>
<keyword evidence="1 4" id="KW-0808">Transferase</keyword>
<dbReference type="PANTHER" id="PTHR43877">
    <property type="entry name" value="AMINOALKYLPHOSPHONATE N-ACETYLTRANSFERASE-RELATED-RELATED"/>
    <property type="match status" value="1"/>
</dbReference>
<accession>A0A7G3GEP3</accession>
<evidence type="ECO:0000259" key="3">
    <source>
        <dbReference type="PROSITE" id="PS51186"/>
    </source>
</evidence>
<dbReference type="Gene3D" id="3.40.630.30">
    <property type="match status" value="1"/>
</dbReference>
<dbReference type="GO" id="GO:0016747">
    <property type="term" value="F:acyltransferase activity, transferring groups other than amino-acyl groups"/>
    <property type="evidence" value="ECO:0007669"/>
    <property type="project" value="InterPro"/>
</dbReference>
<name>A0A7G3GEP3_9NEIS</name>
<evidence type="ECO:0000256" key="2">
    <source>
        <dbReference type="ARBA" id="ARBA00023315"/>
    </source>
</evidence>
<gene>
    <name evidence="4" type="ORF">C1H71_01670</name>
</gene>